<dbReference type="InterPro" id="IPR026444">
    <property type="entry name" value="Secre_tail"/>
</dbReference>
<dbReference type="InterPro" id="IPR045474">
    <property type="entry name" value="GEVED"/>
</dbReference>
<dbReference type="SMART" id="SM00560">
    <property type="entry name" value="LamGL"/>
    <property type="match status" value="1"/>
</dbReference>
<gene>
    <name evidence="4" type="ORF">IAA93_00150</name>
</gene>
<proteinExistence type="predicted"/>
<dbReference type="SUPFAM" id="SSF49899">
    <property type="entry name" value="Concanavalin A-like lectins/glucanases"/>
    <property type="match status" value="1"/>
</dbReference>
<name>A0A9D2UGX9_9BACT</name>
<dbReference type="AlphaFoldDB" id="A0A9D2UGX9"/>
<reference evidence="4" key="2">
    <citation type="submission" date="2021-04" db="EMBL/GenBank/DDBJ databases">
        <authorList>
            <person name="Gilroy R."/>
        </authorList>
    </citation>
    <scope>NUCLEOTIDE SEQUENCE</scope>
    <source>
        <strain evidence="4">MalCec1-1739</strain>
    </source>
</reference>
<organism evidence="4 5">
    <name type="scientific">Candidatus Avibacteroides avistercoris</name>
    <dbReference type="NCBI Taxonomy" id="2840690"/>
    <lineage>
        <taxon>Bacteria</taxon>
        <taxon>Pseudomonadati</taxon>
        <taxon>Bacteroidota</taxon>
        <taxon>Bacteroidia</taxon>
        <taxon>Bacteroidales</taxon>
        <taxon>Bacteroidaceae</taxon>
        <taxon>Bacteroidaceae incertae sedis</taxon>
        <taxon>Candidatus Avibacteroides</taxon>
    </lineage>
</organism>
<feature type="domain" description="LamG-like jellyroll fold" evidence="3">
    <location>
        <begin position="176"/>
        <end position="321"/>
    </location>
</feature>
<dbReference type="InterPro" id="IPR013320">
    <property type="entry name" value="ConA-like_dom_sf"/>
</dbReference>
<dbReference type="GO" id="GO:0005975">
    <property type="term" value="P:carbohydrate metabolic process"/>
    <property type="evidence" value="ECO:0007669"/>
    <property type="project" value="UniProtKB-ARBA"/>
</dbReference>
<dbReference type="InterPro" id="IPR006558">
    <property type="entry name" value="LamG-like"/>
</dbReference>
<sequence>GYELETVTLGGEDATFLVSEENTLTFEMGETNVEIAATFTEIPVILSTLTWAAPENGTIAVTVDGETVESGTEVETGTEVVATFTPAEGYELATVTLGGEDVTTDVVDGVLTFAMGEEDVELAATFTETSTPEPADNLTAIQLTGASNSSTHSMFYFSEDDYGHGAEGNFYNGRSGNLTMSVWVNIHEAQGALMGYGQRWYNPEGVFTLSFDNGYYKLRNRTATEDHTDCADPQENVLEQAVETDTWAFVTVVFDTDNLKRYVYYNGEVVFEDVLETGGLGLLPDDCVFFVSNGVSAGWYFNSPTFDLDEVQVWDKALSADEVRASMTSVDPAAEGLISLYRFGADRMNEDYTFDNLASAGSVTAALYTGSMYSSPGSITSNVAEPTFVEGHIAEAPENYEVTWTAPENGTLTIMNGDVELTSGALVAEGTELTVIAAPAFGYQLDAVTVNDETLEGTTFTVTGATVVAATFVPVQLEEWPHDTTGQAANGNPSVHPSEDRYVTSATTTGAAIDLNWTNSERPSTWYINTGAMMQAEQGTTFDLRMQSAEDMIWCHAVIFVDWNGDKDFDDEGEMIAKVGLDHVDDGAGGSFFQTGNPGLTDFTQTIEVPATATVGTTCIRVMFTDAWHDTNKGHSHSAMDAVDKGGIYDFYIDITEGEIVNTLTVEAEHATVLVRDFNTLEEYSAGTVLETGTQLLVSAEAEAGYEVTSVTVNGEEWPSHEPYTVDGPVHVVATAEALPMVTVNYTFEGEEYGSMTVYDVSGWSMIPIENGGSVEVGGTVNVMVSMNDNVEGTITVNGGEPVEFDSTTWEGLYNQRIDITEDMETLDIAVVLTEAKAPENFYDFTYTIEGEELLDEITIADAMTGDPIESGASLGEGTRVGVLIYYAEGVDLTITINDVEQDIADNVAIFDGTCMYYGEITMDQDINLGIVLSQGTEPEGHTVTYALTGEAASAGTVYVNDMTDHSKLESGDTVADGADVNVQVTFDDQTVVGEMFVNGVSVGTFEYADNAGLYNYVVENVTADIDIEIELSYGNGIDSNLADGLKVYPTVFDEAVTVETPVDGSVTVYDMSGAAVYTSEVFEGSNSLPLGSLADGHYTLRVEGAGQSATVRVVKK</sequence>
<dbReference type="EMBL" id="DWUP01000004">
    <property type="protein sequence ID" value="HJD52128.1"/>
    <property type="molecule type" value="Genomic_DNA"/>
</dbReference>
<evidence type="ECO:0000313" key="4">
    <source>
        <dbReference type="EMBL" id="HJD52128.1"/>
    </source>
</evidence>
<dbReference type="Gene3D" id="2.60.120.200">
    <property type="match status" value="1"/>
</dbReference>
<dbReference type="Pfam" id="PF13385">
    <property type="entry name" value="Laminin_G_3"/>
    <property type="match status" value="1"/>
</dbReference>
<keyword evidence="1" id="KW-0732">Signal</keyword>
<evidence type="ECO:0000256" key="1">
    <source>
        <dbReference type="ARBA" id="ARBA00022729"/>
    </source>
</evidence>
<evidence type="ECO:0000256" key="2">
    <source>
        <dbReference type="ARBA" id="ARBA00023157"/>
    </source>
</evidence>
<evidence type="ECO:0000313" key="5">
    <source>
        <dbReference type="Proteomes" id="UP000787625"/>
    </source>
</evidence>
<dbReference type="InterPro" id="IPR044060">
    <property type="entry name" value="Bacterial_rp_domain"/>
</dbReference>
<dbReference type="Proteomes" id="UP000787625">
    <property type="component" value="Unassembled WGS sequence"/>
</dbReference>
<dbReference type="Pfam" id="PF20009">
    <property type="entry name" value="GEVED"/>
    <property type="match status" value="1"/>
</dbReference>
<evidence type="ECO:0000259" key="3">
    <source>
        <dbReference type="SMART" id="SM00560"/>
    </source>
</evidence>
<protein>
    <submittedName>
        <fullName evidence="4">T9SS type A sorting domain-containing protein</fullName>
    </submittedName>
</protein>
<dbReference type="NCBIfam" id="TIGR04183">
    <property type="entry name" value="Por_Secre_tail"/>
    <property type="match status" value="1"/>
</dbReference>
<accession>A0A9D2UGX9</accession>
<reference evidence="4" key="1">
    <citation type="journal article" date="2021" name="PeerJ">
        <title>Extensive microbial diversity within the chicken gut microbiome revealed by metagenomics and culture.</title>
        <authorList>
            <person name="Gilroy R."/>
            <person name="Ravi A."/>
            <person name="Getino M."/>
            <person name="Pursley I."/>
            <person name="Horton D.L."/>
            <person name="Alikhan N.F."/>
            <person name="Baker D."/>
            <person name="Gharbi K."/>
            <person name="Hall N."/>
            <person name="Watson M."/>
            <person name="Adriaenssens E.M."/>
            <person name="Foster-Nyarko E."/>
            <person name="Jarju S."/>
            <person name="Secka A."/>
            <person name="Antonio M."/>
            <person name="Oren A."/>
            <person name="Chaudhuri R.R."/>
            <person name="La Ragione R."/>
            <person name="Hildebrand F."/>
            <person name="Pallen M.J."/>
        </authorList>
    </citation>
    <scope>NUCLEOTIDE SEQUENCE</scope>
    <source>
        <strain evidence="4">MalCec1-1739</strain>
    </source>
</reference>
<feature type="non-terminal residue" evidence="4">
    <location>
        <position position="1"/>
    </location>
</feature>
<keyword evidence="2" id="KW-1015">Disulfide bond</keyword>
<dbReference type="Pfam" id="PF18998">
    <property type="entry name" value="Flg_new_2"/>
    <property type="match status" value="2"/>
</dbReference>
<comment type="caution">
    <text evidence="4">The sequence shown here is derived from an EMBL/GenBank/DDBJ whole genome shotgun (WGS) entry which is preliminary data.</text>
</comment>
<dbReference type="GO" id="GO:0004553">
    <property type="term" value="F:hydrolase activity, hydrolyzing O-glycosyl compounds"/>
    <property type="evidence" value="ECO:0007669"/>
    <property type="project" value="UniProtKB-ARBA"/>
</dbReference>